<feature type="compositionally biased region" description="Polar residues" evidence="3">
    <location>
        <begin position="135"/>
        <end position="159"/>
    </location>
</feature>
<keyword evidence="2" id="KW-0456">Lyase</keyword>
<evidence type="ECO:0000256" key="2">
    <source>
        <dbReference type="ARBA" id="ARBA00023239"/>
    </source>
</evidence>
<feature type="region of interest" description="Disordered" evidence="3">
    <location>
        <begin position="1"/>
        <end position="120"/>
    </location>
</feature>
<dbReference type="GO" id="GO:0008654">
    <property type="term" value="P:phospholipid biosynthetic process"/>
    <property type="evidence" value="ECO:0007669"/>
    <property type="project" value="InterPro"/>
</dbReference>
<evidence type="ECO:0000256" key="1">
    <source>
        <dbReference type="ARBA" id="ARBA00022793"/>
    </source>
</evidence>
<evidence type="ECO:0000313" key="4">
    <source>
        <dbReference type="EMBL" id="KIO21119.1"/>
    </source>
</evidence>
<reference evidence="5" key="2">
    <citation type="submission" date="2015-01" db="EMBL/GenBank/DDBJ databases">
        <title>Evolutionary Origins and Diversification of the Mycorrhizal Mutualists.</title>
        <authorList>
            <consortium name="DOE Joint Genome Institute"/>
            <consortium name="Mycorrhizal Genomics Consortium"/>
            <person name="Kohler A."/>
            <person name="Kuo A."/>
            <person name="Nagy L.G."/>
            <person name="Floudas D."/>
            <person name="Copeland A."/>
            <person name="Barry K.W."/>
            <person name="Cichocki N."/>
            <person name="Veneault-Fourrey C."/>
            <person name="LaButti K."/>
            <person name="Lindquist E.A."/>
            <person name="Lipzen A."/>
            <person name="Lundell T."/>
            <person name="Morin E."/>
            <person name="Murat C."/>
            <person name="Riley R."/>
            <person name="Ohm R."/>
            <person name="Sun H."/>
            <person name="Tunlid A."/>
            <person name="Henrissat B."/>
            <person name="Grigoriev I.V."/>
            <person name="Hibbett D.S."/>
            <person name="Martin F."/>
        </authorList>
    </citation>
    <scope>NUCLEOTIDE SEQUENCE [LARGE SCALE GENOMIC DNA]</scope>
    <source>
        <strain evidence="5">MUT 4182</strain>
    </source>
</reference>
<evidence type="ECO:0008006" key="6">
    <source>
        <dbReference type="Google" id="ProtNLM"/>
    </source>
</evidence>
<feature type="compositionally biased region" description="Polar residues" evidence="3">
    <location>
        <begin position="98"/>
        <end position="110"/>
    </location>
</feature>
<dbReference type="InterPro" id="IPR003817">
    <property type="entry name" value="PS_Dcarbxylase"/>
</dbReference>
<keyword evidence="1" id="KW-0210">Decarboxylase</keyword>
<dbReference type="STRING" id="1051891.A0A0C3QAF2"/>
<reference evidence="4 5" key="1">
    <citation type="submission" date="2014-04" db="EMBL/GenBank/DDBJ databases">
        <authorList>
            <consortium name="DOE Joint Genome Institute"/>
            <person name="Kuo A."/>
            <person name="Girlanda M."/>
            <person name="Perotto S."/>
            <person name="Kohler A."/>
            <person name="Nagy L.G."/>
            <person name="Floudas D."/>
            <person name="Copeland A."/>
            <person name="Barry K.W."/>
            <person name="Cichocki N."/>
            <person name="Veneault-Fourrey C."/>
            <person name="LaButti K."/>
            <person name="Lindquist E.A."/>
            <person name="Lipzen A."/>
            <person name="Lundell T."/>
            <person name="Morin E."/>
            <person name="Murat C."/>
            <person name="Sun H."/>
            <person name="Tunlid A."/>
            <person name="Henrissat B."/>
            <person name="Grigoriev I.V."/>
            <person name="Hibbett D.S."/>
            <person name="Martin F."/>
            <person name="Nordberg H.P."/>
            <person name="Cantor M.N."/>
            <person name="Hua S.X."/>
        </authorList>
    </citation>
    <scope>NUCLEOTIDE SEQUENCE [LARGE SCALE GENOMIC DNA]</scope>
    <source>
        <strain evidence="4 5">MUT 4182</strain>
    </source>
</reference>
<name>A0A0C3QAF2_9AGAM</name>
<evidence type="ECO:0000313" key="5">
    <source>
        <dbReference type="Proteomes" id="UP000054248"/>
    </source>
</evidence>
<feature type="region of interest" description="Disordered" evidence="3">
    <location>
        <begin position="135"/>
        <end position="183"/>
    </location>
</feature>
<dbReference type="Pfam" id="PF02666">
    <property type="entry name" value="PS_Dcarbxylase"/>
    <property type="match status" value="1"/>
</dbReference>
<dbReference type="HOGENOM" id="CLU_029061_2_1_1"/>
<dbReference type="OrthoDB" id="5973539at2759"/>
<evidence type="ECO:0000256" key="3">
    <source>
        <dbReference type="SAM" id="MobiDB-lite"/>
    </source>
</evidence>
<dbReference type="GO" id="GO:0004609">
    <property type="term" value="F:phosphatidylserine decarboxylase activity"/>
    <property type="evidence" value="ECO:0007669"/>
    <property type="project" value="InterPro"/>
</dbReference>
<gene>
    <name evidence="4" type="ORF">M407DRAFT_29229</name>
</gene>
<dbReference type="PANTHER" id="PTHR10067:SF17">
    <property type="entry name" value="PHOSPHATIDYLSERINE DECARBOXYLASE PROENZYME 2"/>
    <property type="match status" value="1"/>
</dbReference>
<dbReference type="AlphaFoldDB" id="A0A0C3QAF2"/>
<feature type="compositionally biased region" description="Low complexity" evidence="3">
    <location>
        <begin position="1"/>
        <end position="48"/>
    </location>
</feature>
<accession>A0A0C3QAF2</accession>
<organism evidence="4 5">
    <name type="scientific">Tulasnella calospora MUT 4182</name>
    <dbReference type="NCBI Taxonomy" id="1051891"/>
    <lineage>
        <taxon>Eukaryota</taxon>
        <taxon>Fungi</taxon>
        <taxon>Dikarya</taxon>
        <taxon>Basidiomycota</taxon>
        <taxon>Agaricomycotina</taxon>
        <taxon>Agaricomycetes</taxon>
        <taxon>Cantharellales</taxon>
        <taxon>Tulasnellaceae</taxon>
        <taxon>Tulasnella</taxon>
    </lineage>
</organism>
<proteinExistence type="predicted"/>
<feature type="compositionally biased region" description="Low complexity" evidence="3">
    <location>
        <begin position="55"/>
        <end position="70"/>
    </location>
</feature>
<keyword evidence="5" id="KW-1185">Reference proteome</keyword>
<dbReference type="PANTHER" id="PTHR10067">
    <property type="entry name" value="PHOSPHATIDYLSERINE DECARBOXYLASE"/>
    <property type="match status" value="1"/>
</dbReference>
<dbReference type="EMBL" id="KN823148">
    <property type="protein sequence ID" value="KIO21119.1"/>
    <property type="molecule type" value="Genomic_DNA"/>
</dbReference>
<protein>
    <recommendedName>
        <fullName evidence="6">Phosphatidylserine decarboxylase</fullName>
    </recommendedName>
</protein>
<dbReference type="Proteomes" id="UP000054248">
    <property type="component" value="Unassembled WGS sequence"/>
</dbReference>
<sequence>MSTQPSTSDATPTTATSAAVPTSSKAPAATTTTAGDGPAEASSSATATPLPPSESPSTSSAPSAAKSPATDKLSKRTSLVKTFFKKLRDSSPKPRRSAGSSSKPGDTATTPLHGEAPLSGSGAVLENKEAEKNAVNLSDSVDPTTTGDATTQPPSSGIVDQSHPGLIIPHTEKKHPGEDPVQPRPVKNPYYAGVLNEVDVLVTKEAEKVMQAMSAMVENSARVGGGLGGDIPLNIRDTLYPHSASTAELGLPKKKWFENWASGMLDKIFAAHSMGVYVITDRKTKANIFETMPVFTRLGMHLLFVTVNHEILDMKAVEGLFKDVSFRQGKIYDNPDPAFVIPHIEAFIETYDIKLDELLEPDIKKYKVRPTLATFNDFFKRSLKPGARAVHDANNLSIITSPADSRVTVFKSVGDAKKFWIKGQEFTLPTLLDDPHLAETFGKNPSIAIFRLAPQDYHRHHAPFKAKLGKMFHVPGTYFTVNPQAINHDLDVFTVNRRDVQLLHADVRNSTSTTTSPQQTPEPVTFALVSVGALLVGSIGWSKNPGDNVMKGEDLGFFQYGGSTVILVAPEGTVEWDEDLMANSSGLSGVKGVEDGKPLETLVRVGERIGRVIG</sequence>